<evidence type="ECO:0000313" key="3">
    <source>
        <dbReference type="Proteomes" id="UP000620156"/>
    </source>
</evidence>
<name>A0A918BNQ3_9ACTN</name>
<evidence type="ECO:0000256" key="1">
    <source>
        <dbReference type="SAM" id="MobiDB-lite"/>
    </source>
</evidence>
<comment type="caution">
    <text evidence="2">The sequence shown here is derived from an EMBL/GenBank/DDBJ whole genome shotgun (WGS) entry which is preliminary data.</text>
</comment>
<reference evidence="2" key="1">
    <citation type="journal article" date="2014" name="Int. J. Syst. Evol. Microbiol.">
        <title>Complete genome sequence of Corynebacterium casei LMG S-19264T (=DSM 44701T), isolated from a smear-ripened cheese.</title>
        <authorList>
            <consortium name="US DOE Joint Genome Institute (JGI-PGF)"/>
            <person name="Walter F."/>
            <person name="Albersmeier A."/>
            <person name="Kalinowski J."/>
            <person name="Ruckert C."/>
        </authorList>
    </citation>
    <scope>NUCLEOTIDE SEQUENCE</scope>
    <source>
        <strain evidence="2">JCM 3131</strain>
    </source>
</reference>
<dbReference type="AlphaFoldDB" id="A0A918BNQ3"/>
<dbReference type="EMBL" id="BMQK01000019">
    <property type="protein sequence ID" value="GGQ82373.1"/>
    <property type="molecule type" value="Genomic_DNA"/>
</dbReference>
<sequence length="73" mass="7443">MRGGRPVTGTACPDTALGTAPGERQYADRGESGEGPDRESSHEGIHSSCPLSAGAPGGTPAYLPDNTVRYELG</sequence>
<keyword evidence="3" id="KW-1185">Reference proteome</keyword>
<feature type="compositionally biased region" description="Basic and acidic residues" evidence="1">
    <location>
        <begin position="25"/>
        <end position="45"/>
    </location>
</feature>
<protein>
    <submittedName>
        <fullName evidence="2">Uncharacterized protein</fullName>
    </submittedName>
</protein>
<evidence type="ECO:0000313" key="2">
    <source>
        <dbReference type="EMBL" id="GGQ82373.1"/>
    </source>
</evidence>
<reference evidence="2" key="2">
    <citation type="submission" date="2020-09" db="EMBL/GenBank/DDBJ databases">
        <authorList>
            <person name="Sun Q."/>
            <person name="Ohkuma M."/>
        </authorList>
    </citation>
    <scope>NUCLEOTIDE SEQUENCE</scope>
    <source>
        <strain evidence="2">JCM 3131</strain>
    </source>
</reference>
<gene>
    <name evidence="2" type="ORF">GCM10010145_60160</name>
</gene>
<organism evidence="2 3">
    <name type="scientific">Streptomyces ruber</name>
    <dbReference type="NCBI Taxonomy" id="83378"/>
    <lineage>
        <taxon>Bacteria</taxon>
        <taxon>Bacillati</taxon>
        <taxon>Actinomycetota</taxon>
        <taxon>Actinomycetes</taxon>
        <taxon>Kitasatosporales</taxon>
        <taxon>Streptomycetaceae</taxon>
        <taxon>Streptomyces</taxon>
    </lineage>
</organism>
<proteinExistence type="predicted"/>
<dbReference type="Proteomes" id="UP000620156">
    <property type="component" value="Unassembled WGS sequence"/>
</dbReference>
<feature type="region of interest" description="Disordered" evidence="1">
    <location>
        <begin position="1"/>
        <end position="73"/>
    </location>
</feature>
<accession>A0A918BNQ3</accession>